<evidence type="ECO:0000256" key="1">
    <source>
        <dbReference type="ARBA" id="ARBA00013928"/>
    </source>
</evidence>
<evidence type="ECO:0000256" key="5">
    <source>
        <dbReference type="SAM" id="MobiDB-lite"/>
    </source>
</evidence>
<accession>A0A9W9GQN3</accession>
<sequence>MPSRHSFVAGPALPSLFEIIKLEPEKEPWCAGYAPSQGRRCHARTNACGRSSAMALLHQGTKDLRAGRCIDELLEDLAPHVLCTRFHQSQASGLARRWQRKVRSFLDTPASSIRAERQTSRSSRSPYPGTTHGNMEERTALLYRRLRDTMEELRHLEAALDEPTFNASPAGDRDARHTSADVASISVRGSHTRNVHSAIISNSSVTRQTTESVNRPANTTPRPVQLHVDRQGSLLPPSSARPATVSNVAWISDEDTSRYDPAAARQAPVRASRSVAVIRREVAGECGICLCDLKTLQGENNEDEDEDTEDECDEMVETAGEETELDWCKARCGVNFHKHCIDQWLETAHAATCPACRSNWTG</sequence>
<protein>
    <recommendedName>
        <fullName evidence="1">Anaphase-promoting complex subunit 11</fullName>
    </recommendedName>
</protein>
<keyword evidence="3" id="KW-0498">Mitosis</keyword>
<keyword evidence="3" id="KW-0131">Cell cycle</keyword>
<dbReference type="InterPro" id="IPR001841">
    <property type="entry name" value="Znf_RING"/>
</dbReference>
<feature type="compositionally biased region" description="Polar residues" evidence="5">
    <location>
        <begin position="199"/>
        <end position="222"/>
    </location>
</feature>
<keyword evidence="2" id="KW-0132">Cell division</keyword>
<organism evidence="6 7">
    <name type="scientific">Penicillium atrosanguineum</name>
    <dbReference type="NCBI Taxonomy" id="1132637"/>
    <lineage>
        <taxon>Eukaryota</taxon>
        <taxon>Fungi</taxon>
        <taxon>Dikarya</taxon>
        <taxon>Ascomycota</taxon>
        <taxon>Pezizomycotina</taxon>
        <taxon>Eurotiomycetes</taxon>
        <taxon>Eurotiomycetidae</taxon>
        <taxon>Eurotiales</taxon>
        <taxon>Aspergillaceae</taxon>
        <taxon>Penicillium</taxon>
    </lineage>
</organism>
<dbReference type="GO" id="GO:0051301">
    <property type="term" value="P:cell division"/>
    <property type="evidence" value="ECO:0007669"/>
    <property type="project" value="UniProtKB-KW"/>
</dbReference>
<keyword evidence="4" id="KW-0862">Zinc</keyword>
<keyword evidence="4" id="KW-0863">Zinc-finger</keyword>
<dbReference type="GO" id="GO:0097602">
    <property type="term" value="F:cullin family protein binding"/>
    <property type="evidence" value="ECO:0007669"/>
    <property type="project" value="InterPro"/>
</dbReference>
<evidence type="ECO:0000256" key="3">
    <source>
        <dbReference type="ARBA" id="ARBA00022776"/>
    </source>
</evidence>
<feature type="region of interest" description="Disordered" evidence="5">
    <location>
        <begin position="109"/>
        <end position="138"/>
    </location>
</feature>
<dbReference type="PANTHER" id="PTHR21540">
    <property type="entry name" value="RING FINGER AND SWIM DOMAIN-CONTAINING PROTEIN 2"/>
    <property type="match status" value="1"/>
</dbReference>
<reference evidence="6" key="2">
    <citation type="journal article" date="2023" name="IMA Fungus">
        <title>Comparative genomic study of the Penicillium genus elucidates a diverse pangenome and 15 lateral gene transfer events.</title>
        <authorList>
            <person name="Petersen C."/>
            <person name="Sorensen T."/>
            <person name="Nielsen M.R."/>
            <person name="Sondergaard T.E."/>
            <person name="Sorensen J.L."/>
            <person name="Fitzpatrick D.A."/>
            <person name="Frisvad J.C."/>
            <person name="Nielsen K.L."/>
        </authorList>
    </citation>
    <scope>NUCLEOTIDE SEQUENCE</scope>
    <source>
        <strain evidence="6">IBT 21472</strain>
    </source>
</reference>
<dbReference type="InterPro" id="IPR013083">
    <property type="entry name" value="Znf_RING/FYVE/PHD"/>
</dbReference>
<evidence type="ECO:0000313" key="6">
    <source>
        <dbReference type="EMBL" id="KAJ5331903.1"/>
    </source>
</evidence>
<evidence type="ECO:0000256" key="2">
    <source>
        <dbReference type="ARBA" id="ARBA00022618"/>
    </source>
</evidence>
<dbReference type="PANTHER" id="PTHR21540:SF0">
    <property type="entry name" value="PHD FAMILY PROTEIN"/>
    <property type="match status" value="1"/>
</dbReference>
<evidence type="ECO:0000256" key="4">
    <source>
        <dbReference type="PROSITE-ProRule" id="PRU00175"/>
    </source>
</evidence>
<dbReference type="AlphaFoldDB" id="A0A9W9GQN3"/>
<reference evidence="6" key="1">
    <citation type="submission" date="2022-12" db="EMBL/GenBank/DDBJ databases">
        <authorList>
            <person name="Petersen C."/>
        </authorList>
    </citation>
    <scope>NUCLEOTIDE SEQUENCE</scope>
    <source>
        <strain evidence="6">IBT 21472</strain>
    </source>
</reference>
<dbReference type="GO" id="GO:0031145">
    <property type="term" value="P:anaphase-promoting complex-dependent catabolic process"/>
    <property type="evidence" value="ECO:0007669"/>
    <property type="project" value="InterPro"/>
</dbReference>
<proteinExistence type="predicted"/>
<gene>
    <name evidence="6" type="ORF">N7476_001686</name>
</gene>
<dbReference type="EMBL" id="JAPZBO010000001">
    <property type="protein sequence ID" value="KAJ5331903.1"/>
    <property type="molecule type" value="Genomic_DNA"/>
</dbReference>
<dbReference type="PROSITE" id="PS50089">
    <property type="entry name" value="ZF_RING_2"/>
    <property type="match status" value="1"/>
</dbReference>
<dbReference type="SUPFAM" id="SSF57850">
    <property type="entry name" value="RING/U-box"/>
    <property type="match status" value="1"/>
</dbReference>
<dbReference type="Proteomes" id="UP001147746">
    <property type="component" value="Unassembled WGS sequence"/>
</dbReference>
<dbReference type="GO" id="GO:0061630">
    <property type="term" value="F:ubiquitin protein ligase activity"/>
    <property type="evidence" value="ECO:0007669"/>
    <property type="project" value="InterPro"/>
</dbReference>
<comment type="caution">
    <text evidence="6">The sequence shown here is derived from an EMBL/GenBank/DDBJ whole genome shotgun (WGS) entry which is preliminary data.</text>
</comment>
<name>A0A9W9GQN3_9EURO</name>
<dbReference type="GO" id="GO:0005680">
    <property type="term" value="C:anaphase-promoting complex"/>
    <property type="evidence" value="ECO:0007669"/>
    <property type="project" value="InterPro"/>
</dbReference>
<dbReference type="GO" id="GO:0008270">
    <property type="term" value="F:zinc ion binding"/>
    <property type="evidence" value="ECO:0007669"/>
    <property type="project" value="UniProtKB-KW"/>
</dbReference>
<dbReference type="Gene3D" id="3.30.40.10">
    <property type="entry name" value="Zinc/RING finger domain, C3HC4 (zinc finger)"/>
    <property type="match status" value="1"/>
</dbReference>
<keyword evidence="4" id="KW-0479">Metal-binding</keyword>
<evidence type="ECO:0000313" key="7">
    <source>
        <dbReference type="Proteomes" id="UP001147746"/>
    </source>
</evidence>
<feature type="region of interest" description="Disordered" evidence="5">
    <location>
        <begin position="160"/>
        <end position="224"/>
    </location>
</feature>
<dbReference type="Pfam" id="PF12861">
    <property type="entry name" value="zf-ANAPC11"/>
    <property type="match status" value="1"/>
</dbReference>
<dbReference type="InterPro" id="IPR024991">
    <property type="entry name" value="RING-H2_APC11"/>
</dbReference>
<keyword evidence="7" id="KW-1185">Reference proteome</keyword>
<dbReference type="InterPro" id="IPR039903">
    <property type="entry name" value="Zswim2"/>
</dbReference>